<reference evidence="3" key="1">
    <citation type="submission" date="2021-11" db="EMBL/GenBank/DDBJ databases">
        <title>Purpureocillium_takamizusanense_genome.</title>
        <authorList>
            <person name="Nguyen N.-H."/>
        </authorList>
    </citation>
    <scope>NUCLEOTIDE SEQUENCE</scope>
    <source>
        <strain evidence="3">PT3</strain>
    </source>
</reference>
<feature type="region of interest" description="Disordered" evidence="1">
    <location>
        <begin position="20"/>
        <end position="41"/>
    </location>
</feature>
<protein>
    <recommendedName>
        <fullName evidence="5">Secretory phospholipase A2</fullName>
    </recommendedName>
</protein>
<evidence type="ECO:0000256" key="2">
    <source>
        <dbReference type="SAM" id="SignalP"/>
    </source>
</evidence>
<proteinExistence type="predicted"/>
<keyword evidence="4" id="KW-1185">Reference proteome</keyword>
<dbReference type="KEGG" id="ptkz:JDV02_007235"/>
<dbReference type="RefSeq" id="XP_047844706.1">
    <property type="nucleotide sequence ID" value="XM_047988708.1"/>
</dbReference>
<dbReference type="GO" id="GO:0006644">
    <property type="term" value="P:phospholipid metabolic process"/>
    <property type="evidence" value="ECO:0007669"/>
    <property type="project" value="InterPro"/>
</dbReference>
<evidence type="ECO:0000256" key="1">
    <source>
        <dbReference type="SAM" id="MobiDB-lite"/>
    </source>
</evidence>
<dbReference type="Gene3D" id="1.20.90.10">
    <property type="entry name" value="Phospholipase A2 domain"/>
    <property type="match status" value="1"/>
</dbReference>
<evidence type="ECO:0000313" key="3">
    <source>
        <dbReference type="EMBL" id="UNI21225.1"/>
    </source>
</evidence>
<dbReference type="GO" id="GO:0004623">
    <property type="term" value="F:phospholipase A2 activity"/>
    <property type="evidence" value="ECO:0007669"/>
    <property type="project" value="InterPro"/>
</dbReference>
<evidence type="ECO:0000313" key="4">
    <source>
        <dbReference type="Proteomes" id="UP000829364"/>
    </source>
</evidence>
<dbReference type="Pfam" id="PF09056">
    <property type="entry name" value="Phospholip_A2_3"/>
    <property type="match status" value="1"/>
</dbReference>
<accession>A0A9Q8QKE8</accession>
<dbReference type="GO" id="GO:0050482">
    <property type="term" value="P:arachidonate secretion"/>
    <property type="evidence" value="ECO:0007669"/>
    <property type="project" value="InterPro"/>
</dbReference>
<feature type="signal peptide" evidence="2">
    <location>
        <begin position="1"/>
        <end position="21"/>
    </location>
</feature>
<name>A0A9Q8QKE8_9HYPO</name>
<dbReference type="InterPro" id="IPR036444">
    <property type="entry name" value="PLipase_A2_dom_sf"/>
</dbReference>
<organism evidence="3 4">
    <name type="scientific">Purpureocillium takamizusanense</name>
    <dbReference type="NCBI Taxonomy" id="2060973"/>
    <lineage>
        <taxon>Eukaryota</taxon>
        <taxon>Fungi</taxon>
        <taxon>Dikarya</taxon>
        <taxon>Ascomycota</taxon>
        <taxon>Pezizomycotina</taxon>
        <taxon>Sordariomycetes</taxon>
        <taxon>Hypocreomycetidae</taxon>
        <taxon>Hypocreales</taxon>
        <taxon>Ophiocordycipitaceae</taxon>
        <taxon>Purpureocillium</taxon>
    </lineage>
</organism>
<dbReference type="AlphaFoldDB" id="A0A9Q8QKE8"/>
<dbReference type="OrthoDB" id="5120271at2759"/>
<evidence type="ECO:0008006" key="5">
    <source>
        <dbReference type="Google" id="ProtNLM"/>
    </source>
</evidence>
<dbReference type="Proteomes" id="UP000829364">
    <property type="component" value="Chromosome 6"/>
</dbReference>
<dbReference type="EMBL" id="CP086359">
    <property type="protein sequence ID" value="UNI21225.1"/>
    <property type="molecule type" value="Genomic_DNA"/>
</dbReference>
<sequence>MRFTVTSVVAVVAAATTAASAWPTTSKRDDPDTSDAIAPSPYVLGRDDRGVPWKPCTPEDTDMLVLHTSMDDFQRTRQSADRIDCNWHTDNCTKSPDRPVGFDFLPSCQRHDFGYHNTKAQGRFADMKDKIDDNFKRDLYEYCDRNRYEWKRAKYTECKVLAKTYYEAVHKWGKRKEGHKAAAVNFARGERVVNATDEAVDVDDLVGRDVDEDGERGALEARRLP</sequence>
<feature type="chain" id="PRO_5040380858" description="Secretory phospholipase A2" evidence="2">
    <location>
        <begin position="22"/>
        <end position="225"/>
    </location>
</feature>
<dbReference type="SUPFAM" id="SSF48619">
    <property type="entry name" value="Phospholipase A2, PLA2"/>
    <property type="match status" value="1"/>
</dbReference>
<gene>
    <name evidence="3" type="ORF">JDV02_007235</name>
</gene>
<dbReference type="InterPro" id="IPR015141">
    <property type="entry name" value="PLipase_A2_prok/fun"/>
</dbReference>
<keyword evidence="2" id="KW-0732">Signal</keyword>
<dbReference type="GeneID" id="72069183"/>